<accession>A0A0F9UC34</accession>
<evidence type="ECO:0000313" key="1">
    <source>
        <dbReference type="EMBL" id="KKN58786.1"/>
    </source>
</evidence>
<reference evidence="1" key="1">
    <citation type="journal article" date="2015" name="Nature">
        <title>Complex archaea that bridge the gap between prokaryotes and eukaryotes.</title>
        <authorList>
            <person name="Spang A."/>
            <person name="Saw J.H."/>
            <person name="Jorgensen S.L."/>
            <person name="Zaremba-Niedzwiedzka K."/>
            <person name="Martijn J."/>
            <person name="Lind A.E."/>
            <person name="van Eijk R."/>
            <person name="Schleper C."/>
            <person name="Guy L."/>
            <person name="Ettema T.J."/>
        </authorList>
    </citation>
    <scope>NUCLEOTIDE SEQUENCE</scope>
</reference>
<dbReference type="EMBL" id="LAZR01000748">
    <property type="protein sequence ID" value="KKN58786.1"/>
    <property type="molecule type" value="Genomic_DNA"/>
</dbReference>
<organism evidence="1">
    <name type="scientific">marine sediment metagenome</name>
    <dbReference type="NCBI Taxonomy" id="412755"/>
    <lineage>
        <taxon>unclassified sequences</taxon>
        <taxon>metagenomes</taxon>
        <taxon>ecological metagenomes</taxon>
    </lineage>
</organism>
<comment type="caution">
    <text evidence="1">The sequence shown here is derived from an EMBL/GenBank/DDBJ whole genome shotgun (WGS) entry which is preliminary data.</text>
</comment>
<sequence>MLVDKNGKSIDLRNVGIRDKKHLCRYLRNNANFFEQDDDEKFQRRLHAMNLTLQAYEKRAEGDKLCG</sequence>
<proteinExistence type="predicted"/>
<protein>
    <submittedName>
        <fullName evidence="1">Uncharacterized protein</fullName>
    </submittedName>
</protein>
<dbReference type="AlphaFoldDB" id="A0A0F9UC34"/>
<gene>
    <name evidence="1" type="ORF">LCGC14_0548810</name>
</gene>
<name>A0A0F9UC34_9ZZZZ</name>